<keyword evidence="2" id="KW-0614">Plasmid</keyword>
<accession>V9XLK7</accession>
<dbReference type="HOGENOM" id="CLU_3366964_0_0_11"/>
<evidence type="ECO:0000313" key="3">
    <source>
        <dbReference type="Proteomes" id="UP000018781"/>
    </source>
</evidence>
<dbReference type="EMBL" id="CP006997">
    <property type="protein sequence ID" value="AHD24301.1"/>
    <property type="molecule type" value="Genomic_DNA"/>
</dbReference>
<dbReference type="KEGG" id="rpy:Y013_25810"/>
<sequence>MSDSSCAAARLDGDQLSKDADESAVNIETDRSPYI</sequence>
<name>V9XLK7_9NOCA</name>
<protein>
    <submittedName>
        <fullName evidence="2">Uncharacterized protein</fullName>
    </submittedName>
</protein>
<dbReference type="AlphaFoldDB" id="V9XLK7"/>
<gene>
    <name evidence="2" type="ORF">Y013_25810</name>
</gene>
<evidence type="ECO:0000313" key="2">
    <source>
        <dbReference type="EMBL" id="AHD24301.1"/>
    </source>
</evidence>
<proteinExistence type="predicted"/>
<reference evidence="2 3" key="1">
    <citation type="journal article" date="2014" name="Genome Announc.">
        <title>Complete Genome of Rhodococcus pyridinivorans SB3094, a Methyl-Ethyl-Ketone-Degrading Bacterium Used for Bioaugmentation.</title>
        <authorList>
            <person name="Dueholm M.S."/>
            <person name="Albertsen M."/>
            <person name="D'Imperio S."/>
            <person name="Tale V.P."/>
            <person name="Lewis D."/>
            <person name="Nielsen P.H."/>
            <person name="Nielsen J.L."/>
        </authorList>
    </citation>
    <scope>NUCLEOTIDE SEQUENCE [LARGE SCALE GENOMIC DNA]</scope>
    <source>
        <strain evidence="3">SB3094</strain>
        <plasmid evidence="3">1</plasmid>
    </source>
</reference>
<organism evidence="2 3">
    <name type="scientific">Rhodococcus pyridinivorans SB3094</name>
    <dbReference type="NCBI Taxonomy" id="1435356"/>
    <lineage>
        <taxon>Bacteria</taxon>
        <taxon>Bacillati</taxon>
        <taxon>Actinomycetota</taxon>
        <taxon>Actinomycetes</taxon>
        <taxon>Mycobacteriales</taxon>
        <taxon>Nocardiaceae</taxon>
        <taxon>Rhodococcus</taxon>
    </lineage>
</organism>
<geneLocation type="plasmid" evidence="3">
    <name>1</name>
</geneLocation>
<feature type="compositionally biased region" description="Basic and acidic residues" evidence="1">
    <location>
        <begin position="11"/>
        <end position="21"/>
    </location>
</feature>
<evidence type="ECO:0000256" key="1">
    <source>
        <dbReference type="SAM" id="MobiDB-lite"/>
    </source>
</evidence>
<feature type="region of interest" description="Disordered" evidence="1">
    <location>
        <begin position="1"/>
        <end position="35"/>
    </location>
</feature>
<dbReference type="Proteomes" id="UP000018781">
    <property type="component" value="Plasmid unnamed"/>
</dbReference>